<reference evidence="2 3" key="1">
    <citation type="submission" date="2024-05" db="EMBL/GenBank/DDBJ databases">
        <title>De novo assembly of an allotetraploid wild potato.</title>
        <authorList>
            <person name="Hosaka A.J."/>
        </authorList>
    </citation>
    <scope>NUCLEOTIDE SEQUENCE [LARGE SCALE GENOMIC DNA]</scope>
    <source>
        <tissue evidence="2">Young leaves</tissue>
    </source>
</reference>
<dbReference type="InterPro" id="IPR043502">
    <property type="entry name" value="DNA/RNA_pol_sf"/>
</dbReference>
<accession>A0ABD2T8N7</accession>
<evidence type="ECO:0000313" key="2">
    <source>
        <dbReference type="EMBL" id="KAL3352136.1"/>
    </source>
</evidence>
<dbReference type="AlphaFoldDB" id="A0ABD2T8N7"/>
<dbReference type="Proteomes" id="UP001627284">
    <property type="component" value="Unassembled WGS sequence"/>
</dbReference>
<dbReference type="SUPFAM" id="SSF56672">
    <property type="entry name" value="DNA/RNA polymerases"/>
    <property type="match status" value="1"/>
</dbReference>
<sequence>MVTPEDEDIFGMHLPEMVTPPSLEISVYLPQTSLPNMPSAGDDIQVLSMNVDPYPEPPGEIEKLRRIGRSVKPSVWLQDYVTGKKSPSSSLYSIDKVLSYDRLSAAYKASIHVFSTHVQPKSFKEAACDPNWVNAMQLEIQALEDNHTWDLVPLRVGVHAIGSKWVFKIKYKANGDIKRYKARLVAKGYSQLEGLDYHDTFSPVAKMVAVRTVIRIAAAKNWDLFHMDVNNAFHQGDLYEDVYMQLPQGFHRQGEPLVCKLKKSLYGLKQASRQWNIKLTDALVKGGYCQSSYNHSLFTQVSGSDIVVILVYVDDLLITGSSLTLIQLAKDTLHKTFKVKDLGQLRYFLGIEILRS</sequence>
<proteinExistence type="predicted"/>
<comment type="caution">
    <text evidence="2">The sequence shown here is derived from an EMBL/GenBank/DDBJ whole genome shotgun (WGS) entry which is preliminary data.</text>
</comment>
<organism evidence="2 3">
    <name type="scientific">Solanum stoloniferum</name>
    <dbReference type="NCBI Taxonomy" id="62892"/>
    <lineage>
        <taxon>Eukaryota</taxon>
        <taxon>Viridiplantae</taxon>
        <taxon>Streptophyta</taxon>
        <taxon>Embryophyta</taxon>
        <taxon>Tracheophyta</taxon>
        <taxon>Spermatophyta</taxon>
        <taxon>Magnoliopsida</taxon>
        <taxon>eudicotyledons</taxon>
        <taxon>Gunneridae</taxon>
        <taxon>Pentapetalae</taxon>
        <taxon>asterids</taxon>
        <taxon>lamiids</taxon>
        <taxon>Solanales</taxon>
        <taxon>Solanaceae</taxon>
        <taxon>Solanoideae</taxon>
        <taxon>Solaneae</taxon>
        <taxon>Solanum</taxon>
    </lineage>
</organism>
<evidence type="ECO:0000259" key="1">
    <source>
        <dbReference type="Pfam" id="PF07727"/>
    </source>
</evidence>
<feature type="domain" description="Reverse transcriptase Ty1/copia-type" evidence="1">
    <location>
        <begin position="146"/>
        <end position="354"/>
    </location>
</feature>
<dbReference type="InterPro" id="IPR013103">
    <property type="entry name" value="RVT_2"/>
</dbReference>
<dbReference type="Pfam" id="PF07727">
    <property type="entry name" value="RVT_2"/>
    <property type="match status" value="1"/>
</dbReference>
<evidence type="ECO:0000313" key="3">
    <source>
        <dbReference type="Proteomes" id="UP001627284"/>
    </source>
</evidence>
<gene>
    <name evidence="2" type="ORF">AABB24_020284</name>
</gene>
<protein>
    <recommendedName>
        <fullName evidence="1">Reverse transcriptase Ty1/copia-type domain-containing protein</fullName>
    </recommendedName>
</protein>
<name>A0ABD2T8N7_9SOLN</name>
<dbReference type="EMBL" id="JBJKTR010000012">
    <property type="protein sequence ID" value="KAL3352136.1"/>
    <property type="molecule type" value="Genomic_DNA"/>
</dbReference>
<keyword evidence="3" id="KW-1185">Reference proteome</keyword>